<keyword evidence="4 6" id="KW-1133">Transmembrane helix</keyword>
<feature type="transmembrane region" description="Helical" evidence="6">
    <location>
        <begin position="307"/>
        <end position="330"/>
    </location>
</feature>
<dbReference type="Gene3D" id="1.20.1250.20">
    <property type="entry name" value="MFS general substrate transporter like domains"/>
    <property type="match status" value="1"/>
</dbReference>
<name>A0A559M2U5_9HELO</name>
<keyword evidence="5 6" id="KW-0472">Membrane</keyword>
<dbReference type="Pfam" id="PF07690">
    <property type="entry name" value="MFS_1"/>
    <property type="match status" value="1"/>
</dbReference>
<keyword evidence="3 6" id="KW-0812">Transmembrane</keyword>
<dbReference type="GO" id="GO:0016020">
    <property type="term" value="C:membrane"/>
    <property type="evidence" value="ECO:0007669"/>
    <property type="project" value="UniProtKB-SubCell"/>
</dbReference>
<proteinExistence type="inferred from homology"/>
<evidence type="ECO:0000256" key="2">
    <source>
        <dbReference type="ARBA" id="ARBA00008335"/>
    </source>
</evidence>
<evidence type="ECO:0000256" key="5">
    <source>
        <dbReference type="ARBA" id="ARBA00023136"/>
    </source>
</evidence>
<dbReference type="EMBL" id="QGML01002619">
    <property type="protein sequence ID" value="TVY87245.1"/>
    <property type="molecule type" value="Genomic_DNA"/>
</dbReference>
<feature type="non-terminal residue" evidence="8">
    <location>
        <position position="1"/>
    </location>
</feature>
<keyword evidence="9" id="KW-1185">Reference proteome</keyword>
<feature type="transmembrane region" description="Helical" evidence="6">
    <location>
        <begin position="350"/>
        <end position="370"/>
    </location>
</feature>
<evidence type="ECO:0000256" key="3">
    <source>
        <dbReference type="ARBA" id="ARBA00022692"/>
    </source>
</evidence>
<dbReference type="Proteomes" id="UP000315522">
    <property type="component" value="Unassembled WGS sequence"/>
</dbReference>
<sequence>HNCFVPRTWRIHSFRSSRNMNMQDQEQDPISFADVEKQQPPGYDTPIQPAELEEINPNVIEWDGEDDPENPRNWPARKKWTNAGLLSAMTLVTPLASFMFAPDVELVLREFHSTNSVLAALVLSIYVFGYCFGPLIAAPLSELYGRVPVYHVSNFLFVILTIACALSNSLNMLIVFRFLAGAGGSTAVTIGGGSFGDLFKAEERGAAISLWTMGPIVGPVIGPVCGGFLAQAMGWRWVFWLLSILGGVLTVAMLVFLQETYPVVVLERKAARLRKSTGNPNLKSSLALEISPSELFKRTIFRPIKMFISPIVLLLSIYMAFVYGILYVLLTTLTQVFIQTYGFSRGIAGLSYLGLGMGMVIGLVVFSQTSDRGMQRLAAKNDGVVKPEYRFPPMIPAGFLIPGGLFIYGWTAEYAVHWIVPIVGMGLVGLGIMGVNMPISAYLIDAFTIHSASALAANTILRSLFGAFLPLAGPVLYGRLGLGWGNSLLAFVAVAMIPIPVLFWRFGEGLRMRVGMRMRMRG</sequence>
<dbReference type="PANTHER" id="PTHR23502:SF68">
    <property type="entry name" value="MULTIDRUG TRANSPORTER, PUTATIVE (AFU_ORTHOLOGUE AFUA_3G01120)-RELATED"/>
    <property type="match status" value="1"/>
</dbReference>
<comment type="subcellular location">
    <subcellularLocation>
        <location evidence="1">Membrane</location>
        <topology evidence="1">Multi-pass membrane protein</topology>
    </subcellularLocation>
</comment>
<protein>
    <submittedName>
        <fullName evidence="8">Efflux pump</fullName>
    </submittedName>
</protein>
<feature type="transmembrane region" description="Helical" evidence="6">
    <location>
        <begin position="391"/>
        <end position="410"/>
    </location>
</feature>
<evidence type="ECO:0000259" key="7">
    <source>
        <dbReference type="PROSITE" id="PS50850"/>
    </source>
</evidence>
<feature type="domain" description="Major facilitator superfamily (MFS) profile" evidence="7">
    <location>
        <begin position="82"/>
        <end position="510"/>
    </location>
</feature>
<dbReference type="PROSITE" id="PS50850">
    <property type="entry name" value="MFS"/>
    <property type="match status" value="1"/>
</dbReference>
<dbReference type="AlphaFoldDB" id="A0A559M2U5"/>
<reference evidence="8 9" key="1">
    <citation type="submission" date="2018-05" db="EMBL/GenBank/DDBJ databases">
        <title>Genome sequencing and assembly of the regulated plant pathogen Lachnellula willkommii and related sister species for the development of diagnostic species identification markers.</title>
        <authorList>
            <person name="Giroux E."/>
            <person name="Bilodeau G."/>
        </authorList>
    </citation>
    <scope>NUCLEOTIDE SEQUENCE [LARGE SCALE GENOMIC DNA]</scope>
    <source>
        <strain evidence="8 9">CBS 172.35</strain>
    </source>
</reference>
<dbReference type="InterPro" id="IPR011701">
    <property type="entry name" value="MFS"/>
</dbReference>
<evidence type="ECO:0000256" key="1">
    <source>
        <dbReference type="ARBA" id="ARBA00004141"/>
    </source>
</evidence>
<feature type="transmembrane region" description="Helical" evidence="6">
    <location>
        <begin position="237"/>
        <end position="257"/>
    </location>
</feature>
<dbReference type="InterPro" id="IPR036259">
    <property type="entry name" value="MFS_trans_sf"/>
</dbReference>
<dbReference type="FunFam" id="1.20.1250.20:FF:000011">
    <property type="entry name" value="MFS multidrug transporter, putative"/>
    <property type="match status" value="1"/>
</dbReference>
<dbReference type="PANTHER" id="PTHR23502">
    <property type="entry name" value="MAJOR FACILITATOR SUPERFAMILY"/>
    <property type="match status" value="1"/>
</dbReference>
<feature type="transmembrane region" description="Helical" evidence="6">
    <location>
        <begin position="149"/>
        <end position="168"/>
    </location>
</feature>
<feature type="transmembrane region" description="Helical" evidence="6">
    <location>
        <begin position="174"/>
        <end position="196"/>
    </location>
</feature>
<feature type="transmembrane region" description="Helical" evidence="6">
    <location>
        <begin position="416"/>
        <end position="435"/>
    </location>
</feature>
<evidence type="ECO:0000256" key="6">
    <source>
        <dbReference type="SAM" id="Phobius"/>
    </source>
</evidence>
<dbReference type="GO" id="GO:0022857">
    <property type="term" value="F:transmembrane transporter activity"/>
    <property type="evidence" value="ECO:0007669"/>
    <property type="project" value="InterPro"/>
</dbReference>
<dbReference type="InterPro" id="IPR020846">
    <property type="entry name" value="MFS_dom"/>
</dbReference>
<evidence type="ECO:0000313" key="9">
    <source>
        <dbReference type="Proteomes" id="UP000315522"/>
    </source>
</evidence>
<evidence type="ECO:0000313" key="8">
    <source>
        <dbReference type="EMBL" id="TVY87245.1"/>
    </source>
</evidence>
<feature type="transmembrane region" description="Helical" evidence="6">
    <location>
        <begin position="80"/>
        <end position="101"/>
    </location>
</feature>
<organism evidence="8 9">
    <name type="scientific">Lachnellula willkommii</name>
    <dbReference type="NCBI Taxonomy" id="215461"/>
    <lineage>
        <taxon>Eukaryota</taxon>
        <taxon>Fungi</taxon>
        <taxon>Dikarya</taxon>
        <taxon>Ascomycota</taxon>
        <taxon>Pezizomycotina</taxon>
        <taxon>Leotiomycetes</taxon>
        <taxon>Helotiales</taxon>
        <taxon>Lachnaceae</taxon>
        <taxon>Lachnellula</taxon>
    </lineage>
</organism>
<dbReference type="SUPFAM" id="SSF103473">
    <property type="entry name" value="MFS general substrate transporter"/>
    <property type="match status" value="1"/>
</dbReference>
<feature type="transmembrane region" description="Helical" evidence="6">
    <location>
        <begin position="116"/>
        <end position="137"/>
    </location>
</feature>
<feature type="transmembrane region" description="Helical" evidence="6">
    <location>
        <begin position="488"/>
        <end position="507"/>
    </location>
</feature>
<accession>A0A559M2U5</accession>
<evidence type="ECO:0000256" key="4">
    <source>
        <dbReference type="ARBA" id="ARBA00022989"/>
    </source>
</evidence>
<dbReference type="CDD" id="cd17323">
    <property type="entry name" value="MFS_Tpo1_MDR_like"/>
    <property type="match status" value="1"/>
</dbReference>
<comment type="similarity">
    <text evidence="2">Belongs to the major facilitator superfamily.</text>
</comment>
<comment type="caution">
    <text evidence="8">The sequence shown here is derived from an EMBL/GenBank/DDBJ whole genome shotgun (WGS) entry which is preliminary data.</text>
</comment>
<feature type="transmembrane region" description="Helical" evidence="6">
    <location>
        <begin position="208"/>
        <end position="231"/>
    </location>
</feature>
<gene>
    <name evidence="8" type="primary">radE_3</name>
    <name evidence="8" type="ORF">LAWI1_G007909</name>
</gene>
<feature type="transmembrane region" description="Helical" evidence="6">
    <location>
        <begin position="447"/>
        <end position="468"/>
    </location>
</feature>